<dbReference type="STRING" id="1137799.GZ78_21760"/>
<dbReference type="Pfam" id="PF04340">
    <property type="entry name" value="DUF484"/>
    <property type="match status" value="1"/>
</dbReference>
<dbReference type="AlphaFoldDB" id="A0A081NDG1"/>
<reference evidence="1 2" key="1">
    <citation type="submission" date="2014-06" db="EMBL/GenBank/DDBJ databases">
        <title>Whole Genome Sequences of Three Symbiotic Endozoicomonas Bacteria.</title>
        <authorList>
            <person name="Neave M.J."/>
            <person name="Apprill A."/>
            <person name="Voolstra C.R."/>
        </authorList>
    </citation>
    <scope>NUCLEOTIDE SEQUENCE [LARGE SCALE GENOMIC DNA]</scope>
    <source>
        <strain evidence="1 2">DSM 25634</strain>
    </source>
</reference>
<gene>
    <name evidence="1" type="ORF">GZ78_21760</name>
</gene>
<organism evidence="1 2">
    <name type="scientific">Endozoicomonas numazuensis</name>
    <dbReference type="NCBI Taxonomy" id="1137799"/>
    <lineage>
        <taxon>Bacteria</taxon>
        <taxon>Pseudomonadati</taxon>
        <taxon>Pseudomonadota</taxon>
        <taxon>Gammaproteobacteria</taxon>
        <taxon>Oceanospirillales</taxon>
        <taxon>Endozoicomonadaceae</taxon>
        <taxon>Endozoicomonas</taxon>
    </lineage>
</organism>
<dbReference type="Gene3D" id="3.30.450.40">
    <property type="match status" value="1"/>
</dbReference>
<dbReference type="PANTHER" id="PTHR38765">
    <property type="entry name" value="DUF484 DOMAIN-CONTAINING PROTEIN"/>
    <property type="match status" value="1"/>
</dbReference>
<evidence type="ECO:0008006" key="3">
    <source>
        <dbReference type="Google" id="ProtNLM"/>
    </source>
</evidence>
<accession>A0A081NDG1</accession>
<dbReference type="eggNOG" id="COG3159">
    <property type="taxonomic scope" value="Bacteria"/>
</dbReference>
<dbReference type="InterPro" id="IPR007435">
    <property type="entry name" value="DUF484"/>
</dbReference>
<dbReference type="Proteomes" id="UP000028073">
    <property type="component" value="Unassembled WGS sequence"/>
</dbReference>
<evidence type="ECO:0000313" key="1">
    <source>
        <dbReference type="EMBL" id="KEQ16484.1"/>
    </source>
</evidence>
<dbReference type="PANTHER" id="PTHR38765:SF1">
    <property type="entry name" value="DUF484 DOMAIN-CONTAINING PROTEIN"/>
    <property type="match status" value="1"/>
</dbReference>
<comment type="caution">
    <text evidence="1">The sequence shown here is derived from an EMBL/GenBank/DDBJ whole genome shotgun (WGS) entry which is preliminary data.</text>
</comment>
<dbReference type="InterPro" id="IPR029016">
    <property type="entry name" value="GAF-like_dom_sf"/>
</dbReference>
<proteinExistence type="predicted"/>
<evidence type="ECO:0000313" key="2">
    <source>
        <dbReference type="Proteomes" id="UP000028073"/>
    </source>
</evidence>
<sequence length="237" mass="26763">MSEKSASSEVQTTSTTADQVIRYLKSHPDFFVNQDELLLDLTIPHERGVAISLVERQLLLLREHNLELRRRLGKLVDVARDNDRLFEQTRKLVLGLLESQDLEQATETLKDGLEQDLEVDFHSLILFTRQPSNLTIREEDPDTADEILGDLLSGFRDKQSSGQKVICGRMKSRELEFLFPDNHSEIGSVALAPLNFPDNVGVLALGSRDENHFRASMGSLFIGYLSDVASRVMSRLI</sequence>
<name>A0A081NDG1_9GAMM</name>
<keyword evidence="2" id="KW-1185">Reference proteome</keyword>
<dbReference type="EMBL" id="JOKH01000005">
    <property type="protein sequence ID" value="KEQ16484.1"/>
    <property type="molecule type" value="Genomic_DNA"/>
</dbReference>
<protein>
    <recommendedName>
        <fullName evidence="3">Phytochrome sensor protein</fullName>
    </recommendedName>
</protein>